<feature type="compositionally biased region" description="Low complexity" evidence="2">
    <location>
        <begin position="1134"/>
        <end position="1143"/>
    </location>
</feature>
<dbReference type="GO" id="GO:0005643">
    <property type="term" value="C:nuclear pore"/>
    <property type="evidence" value="ECO:0007669"/>
    <property type="project" value="UniProtKB-ARBA"/>
</dbReference>
<feature type="compositionally biased region" description="Acidic residues" evidence="2">
    <location>
        <begin position="1371"/>
        <end position="1404"/>
    </location>
</feature>
<dbReference type="EMBL" id="JAIWYP010000016">
    <property type="protein sequence ID" value="KAH3695436.1"/>
    <property type="molecule type" value="Genomic_DNA"/>
</dbReference>
<feature type="compositionally biased region" description="Polar residues" evidence="2">
    <location>
        <begin position="1085"/>
        <end position="1094"/>
    </location>
</feature>
<feature type="compositionally biased region" description="Low complexity" evidence="2">
    <location>
        <begin position="1447"/>
        <end position="1469"/>
    </location>
</feature>
<evidence type="ECO:0000313" key="5">
    <source>
        <dbReference type="Proteomes" id="UP000828390"/>
    </source>
</evidence>
<feature type="compositionally biased region" description="Low complexity" evidence="2">
    <location>
        <begin position="1"/>
        <end position="13"/>
    </location>
</feature>
<feature type="compositionally biased region" description="Polar residues" evidence="2">
    <location>
        <begin position="1597"/>
        <end position="1608"/>
    </location>
</feature>
<dbReference type="InterPro" id="IPR012929">
    <property type="entry name" value="Nucleoprot-TPR/MLP1-2_dom"/>
</dbReference>
<keyword evidence="1" id="KW-0175">Coiled coil</keyword>
<reference evidence="4" key="1">
    <citation type="journal article" date="2019" name="bioRxiv">
        <title>The Genome of the Zebra Mussel, Dreissena polymorpha: A Resource for Invasive Species Research.</title>
        <authorList>
            <person name="McCartney M.A."/>
            <person name="Auch B."/>
            <person name="Kono T."/>
            <person name="Mallez S."/>
            <person name="Zhang Y."/>
            <person name="Obille A."/>
            <person name="Becker A."/>
            <person name="Abrahante J.E."/>
            <person name="Garbe J."/>
            <person name="Badalamenti J.P."/>
            <person name="Herman A."/>
            <person name="Mangelson H."/>
            <person name="Liachko I."/>
            <person name="Sullivan S."/>
            <person name="Sone E.D."/>
            <person name="Koren S."/>
            <person name="Silverstein K.A.T."/>
            <person name="Beckman K.B."/>
            <person name="Gohl D.M."/>
        </authorList>
    </citation>
    <scope>NUCLEOTIDE SEQUENCE</scope>
    <source>
        <strain evidence="4">Duluth1</strain>
        <tissue evidence="4">Whole animal</tissue>
    </source>
</reference>
<feature type="coiled-coil region" evidence="1">
    <location>
        <begin position="304"/>
        <end position="430"/>
    </location>
</feature>
<reference evidence="4" key="2">
    <citation type="submission" date="2020-11" db="EMBL/GenBank/DDBJ databases">
        <authorList>
            <person name="McCartney M.A."/>
            <person name="Auch B."/>
            <person name="Kono T."/>
            <person name="Mallez S."/>
            <person name="Becker A."/>
            <person name="Gohl D.M."/>
            <person name="Silverstein K.A.T."/>
            <person name="Koren S."/>
            <person name="Bechman K.B."/>
            <person name="Herman A."/>
            <person name="Abrahante J.E."/>
            <person name="Garbe J."/>
        </authorList>
    </citation>
    <scope>NUCLEOTIDE SEQUENCE</scope>
    <source>
        <strain evidence="4">Duluth1</strain>
        <tissue evidence="4">Whole animal</tissue>
    </source>
</reference>
<feature type="compositionally biased region" description="Polar residues" evidence="2">
    <location>
        <begin position="1227"/>
        <end position="1265"/>
    </location>
</feature>
<dbReference type="GO" id="GO:0034399">
    <property type="term" value="C:nuclear periphery"/>
    <property type="evidence" value="ECO:0007669"/>
    <property type="project" value="UniProtKB-ARBA"/>
</dbReference>
<accession>A0A9D4BAK3</accession>
<dbReference type="Proteomes" id="UP000828390">
    <property type="component" value="Unassembled WGS sequence"/>
</dbReference>
<feature type="region of interest" description="Disordered" evidence="2">
    <location>
        <begin position="1227"/>
        <end position="1485"/>
    </location>
</feature>
<feature type="coiled-coil region" evidence="1">
    <location>
        <begin position="466"/>
        <end position="539"/>
    </location>
</feature>
<feature type="coiled-coil region" evidence="1">
    <location>
        <begin position="180"/>
        <end position="229"/>
    </location>
</feature>
<sequence length="1800" mass="200623">VSMTSFSKSGSSKTPEKPALKSPGVDRAGQRQLEDTTRALKQLQEEFSTYKKEKFENDKLTNDQLEENRKELGDLRIQNAKLSSQLEYAAERNKVSLSNIEGYKREIKVLQDKVQKYGASIAKYEQTINSQRQELMGLQEQVSQAQAKAENVRSERDIIRASEQRLLVEIGSMRRERQTQTMLMANLQAIQNNLERAENETKHRLTVQIEELEREKNTLKNNLQLETKQAQTLTSHFEHQVQELRSQLEQEIKSHQTSKDKCAHLDKSCTENMQQITNLTAMVSSLESKLATGSSTGVDPSESLLDYKSQLEQAKSEVDSLKDQLQKSRAHVDQYKGMAASLQQMLKQEKESSTDFKDTLEQKLKIAEEKCQHLQQQNKSLEDERHKLLEENFRVNEDSHKLNAELRTKLAELENELQESNERRETAIAIEMSAKQECDQQTCNAREAQDKYERELMLHAADVEALTALKRKLEGFNSQLNAKEEECRTTGQRLTELERSSKLREEMLTEEKNKMASRLEDTLQETRALHQQMNKLSSQVISAQEKAVFSPRPKPGSSTTTATAAALDDDSAKSVEQLLEVNRYIRKQKSIAEGKLDVVETECSRLKQRCEALERQLESVNTQLADEREQAQAGLQTAAQHAELMHRVESYNLLHDSNKLLREERDQLQTKQAEAEAKLSKLEEIIRPLQADIRDLQSQRDALTTDKMSLNAEMERWKARTNQLIEQSHKTDPEEHKRLMQEKEEFRSKNNTLTEELHKVKTDLTKGSLEMAKLQRQLGQLKDENTRQSGEIEKLKASVDEKDKDAGEKMKTVNQLRAVGRRYKTQAETLQKEIEEFKAGKENEQSAQAAAQASAEQVKDLEQKLKEANIKTIASDVKFKEATNKINDLEASLKNIKEEIEKLTQENGKLTETIKETSEKLQKAEEQVVNMQSENTLLKADIARLSEENSKLLTDKGQMASNEQAEVSEVRAELASKEADLREKAAQIETKTQEQRALEESMTAVNREKAELKLKNDRLVAALQNAKSKLTSMKEINEKLTTERTDLIKRTGEAEERAATLKSQLDHQTQRLDQEREQSTKEASELQNKIQHLQKQLEGSGATPVQVTRSAGSVVQERVSSTPIEPVKTANIRPIASSSPASSKPQTVPVQPQSAASKVTASIRPMTIPQVTTSTPTATVMPTTVSQTDIFTEEEAMLPIQQQLFPQQGSVVAGARQVHRVIPTQETLSVESVSDPSMGQSDSGFIEPQQSTSRETPVTSIQQSAKRMRDESPGDDAGVKRSKVTVAESSPAEVPDITITDESSLPDHGEIQWAEVAPTQQVEVEPEEEGEPDTCSAQEALDMEAATQPVDEGVQDGMGEEETGVDVKEADEGEAGEGQSGEEEAVIVVGSDEEEDDDDNDDDAEARREAYEDGHDIYQGIDDNDDQQQGADDDVVIIDEDDDDDQALSSQTSGSQQTSQASSSVELVPSLPPIQPPERQFSSSGNLLTPSLAPFMLSVHHAGFEDVDDSLVPSTPTLHVPRRGDGFAEAVSSPQVSRMFVFGHGRDQQPGLSLSGLTHLDTQPGLGMGMDDTRFDLTQLEYPSTPLHTSAPVAISTDGQPQLSQSDSALGDEGSQEGQEEGQYGEGEAYPEELPEDNLEGEQGEEDSQEDWPQSVGNVDDIQSDVEEMEEDDSNRQSGAGKEGADGGAEGSSSRDDTSSMSADRSQDNKPKIQKIVWEDPSKSHVTPSPNQSVSQPTQAISVVTGPPPQQFRASGAPHRGRFVSHQARGAPQGGFQPRGQRGRPMRGRGMNYPRRPNMY</sequence>
<feature type="compositionally biased region" description="Low complexity" evidence="2">
    <location>
        <begin position="1314"/>
        <end position="1323"/>
    </location>
</feature>
<comment type="caution">
    <text evidence="4">The sequence shown here is derived from an EMBL/GenBank/DDBJ whole genome shotgun (WGS) entry which is preliminary data.</text>
</comment>
<feature type="compositionally biased region" description="Polar residues" evidence="2">
    <location>
        <begin position="1103"/>
        <end position="1122"/>
    </location>
</feature>
<feature type="non-terminal residue" evidence="4">
    <location>
        <position position="1800"/>
    </location>
</feature>
<feature type="region of interest" description="Disordered" evidence="2">
    <location>
        <begin position="1134"/>
        <end position="1159"/>
    </location>
</feature>
<feature type="compositionally biased region" description="Acidic residues" evidence="2">
    <location>
        <begin position="1662"/>
        <end position="1673"/>
    </location>
</feature>
<feature type="compositionally biased region" description="Acidic residues" evidence="2">
    <location>
        <begin position="1629"/>
        <end position="1650"/>
    </location>
</feature>
<feature type="compositionally biased region" description="Polar residues" evidence="2">
    <location>
        <begin position="1144"/>
        <end position="1159"/>
    </location>
</feature>
<feature type="compositionally biased region" description="Basic and acidic residues" evidence="2">
    <location>
        <begin position="1053"/>
        <end position="1084"/>
    </location>
</feature>
<dbReference type="GO" id="GO:0006606">
    <property type="term" value="P:protein import into nucleus"/>
    <property type="evidence" value="ECO:0007669"/>
    <property type="project" value="InterPro"/>
</dbReference>
<feature type="compositionally biased region" description="Basic and acidic residues" evidence="2">
    <location>
        <begin position="1705"/>
        <end position="1723"/>
    </location>
</feature>
<dbReference type="PANTHER" id="PTHR18898:SF2">
    <property type="entry name" value="NUCLEOPROTEIN TPR"/>
    <property type="match status" value="1"/>
</dbReference>
<feature type="domain" description="Nucleoprotein TPR/MLP1-2" evidence="3">
    <location>
        <begin position="409"/>
        <end position="535"/>
    </location>
</feature>
<evidence type="ECO:0000259" key="3">
    <source>
        <dbReference type="Pfam" id="PF07926"/>
    </source>
</evidence>
<gene>
    <name evidence="4" type="ORF">DPMN_082895</name>
</gene>
<evidence type="ECO:0000313" key="4">
    <source>
        <dbReference type="EMBL" id="KAH3695436.1"/>
    </source>
</evidence>
<name>A0A9D4BAK3_DREPO</name>
<feature type="compositionally biased region" description="Low complexity" evidence="2">
    <location>
        <begin position="1769"/>
        <end position="1780"/>
    </location>
</feature>
<feature type="compositionally biased region" description="Acidic residues" evidence="2">
    <location>
        <begin position="1422"/>
        <end position="1446"/>
    </location>
</feature>
<feature type="compositionally biased region" description="Low complexity" evidence="2">
    <location>
        <begin position="1788"/>
        <end position="1800"/>
    </location>
</feature>
<protein>
    <recommendedName>
        <fullName evidence="3">Nucleoprotein TPR/MLP1-2 domain-containing protein</fullName>
    </recommendedName>
</protein>
<dbReference type="Gene3D" id="1.10.287.1490">
    <property type="match status" value="2"/>
</dbReference>
<dbReference type="GO" id="GO:0017056">
    <property type="term" value="F:structural constituent of nuclear pore"/>
    <property type="evidence" value="ECO:0007669"/>
    <property type="project" value="TreeGrafter"/>
</dbReference>
<dbReference type="GO" id="GO:0006406">
    <property type="term" value="P:mRNA export from nucleus"/>
    <property type="evidence" value="ECO:0007669"/>
    <property type="project" value="TreeGrafter"/>
</dbReference>
<evidence type="ECO:0000256" key="1">
    <source>
        <dbReference type="SAM" id="Coils"/>
    </source>
</evidence>
<keyword evidence="5" id="KW-1185">Reference proteome</keyword>
<dbReference type="Pfam" id="PF07926">
    <property type="entry name" value="TPR_MLP1_2"/>
    <property type="match status" value="1"/>
</dbReference>
<feature type="region of interest" description="Disordered" evidence="2">
    <location>
        <begin position="1053"/>
        <end position="1122"/>
    </location>
</feature>
<feature type="compositionally biased region" description="Basic and acidic residues" evidence="2">
    <location>
        <begin position="1405"/>
        <end position="1416"/>
    </location>
</feature>
<feature type="region of interest" description="Disordered" evidence="2">
    <location>
        <begin position="1"/>
        <end position="36"/>
    </location>
</feature>
<evidence type="ECO:0000256" key="2">
    <source>
        <dbReference type="SAM" id="MobiDB-lite"/>
    </source>
</evidence>
<feature type="compositionally biased region" description="Polar residues" evidence="2">
    <location>
        <begin position="1724"/>
        <end position="1742"/>
    </location>
</feature>
<dbReference type="PANTHER" id="PTHR18898">
    <property type="entry name" value="NUCLEOPROTEIN TPR-RELATED"/>
    <property type="match status" value="1"/>
</dbReference>
<proteinExistence type="predicted"/>
<feature type="region of interest" description="Disordered" evidence="2">
    <location>
        <begin position="1584"/>
        <end position="1800"/>
    </location>
</feature>
<organism evidence="4 5">
    <name type="scientific">Dreissena polymorpha</name>
    <name type="common">Zebra mussel</name>
    <name type="synonym">Mytilus polymorpha</name>
    <dbReference type="NCBI Taxonomy" id="45954"/>
    <lineage>
        <taxon>Eukaryota</taxon>
        <taxon>Metazoa</taxon>
        <taxon>Spiralia</taxon>
        <taxon>Lophotrochozoa</taxon>
        <taxon>Mollusca</taxon>
        <taxon>Bivalvia</taxon>
        <taxon>Autobranchia</taxon>
        <taxon>Heteroconchia</taxon>
        <taxon>Euheterodonta</taxon>
        <taxon>Imparidentia</taxon>
        <taxon>Neoheterodontei</taxon>
        <taxon>Myida</taxon>
        <taxon>Dreissenoidea</taxon>
        <taxon>Dreissenidae</taxon>
        <taxon>Dreissena</taxon>
    </lineage>
</organism>